<dbReference type="Proteomes" id="UP001526430">
    <property type="component" value="Unassembled WGS sequence"/>
</dbReference>
<dbReference type="Pfam" id="PF04349">
    <property type="entry name" value="MdoG"/>
    <property type="match status" value="1"/>
</dbReference>
<dbReference type="Gene3D" id="2.70.98.10">
    <property type="match status" value="1"/>
</dbReference>
<evidence type="ECO:0000313" key="4">
    <source>
        <dbReference type="Proteomes" id="UP001526430"/>
    </source>
</evidence>
<name>A0ABT3P1T0_9PROT</name>
<proteinExistence type="predicted"/>
<dbReference type="InterPro" id="IPR011013">
    <property type="entry name" value="Gal_mutarotase_sf_dom"/>
</dbReference>
<dbReference type="PANTHER" id="PTHR30504">
    <property type="entry name" value="GLUCANS BIOSYNTHESIS PROTEIN"/>
    <property type="match status" value="1"/>
</dbReference>
<protein>
    <submittedName>
        <fullName evidence="3">Glucan biosynthesis protein</fullName>
    </submittedName>
</protein>
<organism evidence="3 4">
    <name type="scientific">Sabulicella glaciei</name>
    <dbReference type="NCBI Taxonomy" id="2984948"/>
    <lineage>
        <taxon>Bacteria</taxon>
        <taxon>Pseudomonadati</taxon>
        <taxon>Pseudomonadota</taxon>
        <taxon>Alphaproteobacteria</taxon>
        <taxon>Acetobacterales</taxon>
        <taxon>Acetobacteraceae</taxon>
        <taxon>Sabulicella</taxon>
    </lineage>
</organism>
<dbReference type="RefSeq" id="WP_368044724.1">
    <property type="nucleotide sequence ID" value="NZ_JAPFQI010000035.1"/>
</dbReference>
<accession>A0ABT3P1T0</accession>
<dbReference type="EMBL" id="JAPFQI010000035">
    <property type="protein sequence ID" value="MCW8088375.1"/>
    <property type="molecule type" value="Genomic_DNA"/>
</dbReference>
<reference evidence="3 4" key="1">
    <citation type="submission" date="2022-10" db="EMBL/GenBank/DDBJ databases">
        <title>Roseococcus glaciei nov., sp. nov., isolated from glacier.</title>
        <authorList>
            <person name="Liu Q."/>
            <person name="Xin Y.-H."/>
        </authorList>
    </citation>
    <scope>NUCLEOTIDE SEQUENCE [LARGE SCALE GENOMIC DNA]</scope>
    <source>
        <strain evidence="3 4">MDT2-1-1</strain>
    </source>
</reference>
<evidence type="ECO:0000256" key="1">
    <source>
        <dbReference type="ARBA" id="ARBA00004418"/>
    </source>
</evidence>
<sequence>MEAMLLWRRELALAAWAGAGLSRVAIAATPSADFEAQARALAARPFEPPDSELPEALRRLDYDGYRRLIFTGRAPRLGGFRVMPFHRGYLFPTRVEIALEQGGSFGAWRYDPADFQHAPPELPDIGFAGFRLLAELNAPGRWDEVVSFLGASYFRALGRGHAYGISARAVSVGLGGEAEEFPLFRAFRIRGGAEEARMEALLDGPSLAGAFRIVLRPGEATVTELHAVLFPRRRLDRLGLAAASSMFWFSGAWPGDPRPAVHDSDFLLFETASGERVLRKLHNPAAPRLTDIPLASPRGFGLLQRRRGASAFHDPEARYGDRPSLWAEPLGDWGEGTLRLFEMPARDEYHDNIALTWQPANPPGPGESFRAAWRFHWADDALPRPGLARITEVSREGDAMRLRFSGTSLNDAIPVTQLAEIIHFEAAPGEALLALRPRGAARAFLARDGRALSETWWEDPA</sequence>
<dbReference type="InterPro" id="IPR014718">
    <property type="entry name" value="GH-type_carb-bd"/>
</dbReference>
<comment type="subcellular location">
    <subcellularLocation>
        <location evidence="1">Periplasm</location>
    </subcellularLocation>
</comment>
<evidence type="ECO:0000313" key="3">
    <source>
        <dbReference type="EMBL" id="MCW8088375.1"/>
    </source>
</evidence>
<dbReference type="InterPro" id="IPR007444">
    <property type="entry name" value="Glucan_biosyn_MdoG_C"/>
</dbReference>
<comment type="caution">
    <text evidence="3">The sequence shown here is derived from an EMBL/GenBank/DDBJ whole genome shotgun (WGS) entry which is preliminary data.</text>
</comment>
<dbReference type="InterPro" id="IPR014438">
    <property type="entry name" value="Glucan_biosyn_MdoG/MdoD"/>
</dbReference>
<dbReference type="PANTHER" id="PTHR30504:SF2">
    <property type="entry name" value="GLUCANS BIOSYNTHESIS PROTEIN G"/>
    <property type="match status" value="1"/>
</dbReference>
<evidence type="ECO:0000259" key="2">
    <source>
        <dbReference type="Pfam" id="PF04349"/>
    </source>
</evidence>
<keyword evidence="4" id="KW-1185">Reference proteome</keyword>
<gene>
    <name evidence="3" type="ORF">OF850_22600</name>
</gene>
<feature type="domain" description="Glucan biosynthesis periplasmic MdoG C-terminal" evidence="2">
    <location>
        <begin position="33"/>
        <end position="394"/>
    </location>
</feature>
<dbReference type="SUPFAM" id="SSF74650">
    <property type="entry name" value="Galactose mutarotase-like"/>
    <property type="match status" value="1"/>
</dbReference>